<organism evidence="1 2">
    <name type="scientific">Nocardia vinacea</name>
    <dbReference type="NCBI Taxonomy" id="96468"/>
    <lineage>
        <taxon>Bacteria</taxon>
        <taxon>Bacillati</taxon>
        <taxon>Actinomycetota</taxon>
        <taxon>Actinomycetes</taxon>
        <taxon>Mycobacteriales</taxon>
        <taxon>Nocardiaceae</taxon>
        <taxon>Nocardia</taxon>
    </lineage>
</organism>
<reference evidence="1" key="1">
    <citation type="submission" date="2022-10" db="EMBL/GenBank/DDBJ databases">
        <title>The complete genomes of actinobacterial strains from the NBC collection.</title>
        <authorList>
            <person name="Joergensen T.S."/>
            <person name="Alvarez Arevalo M."/>
            <person name="Sterndorff E.B."/>
            <person name="Faurdal D."/>
            <person name="Vuksanovic O."/>
            <person name="Mourched A.-S."/>
            <person name="Charusanti P."/>
            <person name="Shaw S."/>
            <person name="Blin K."/>
            <person name="Weber T."/>
        </authorList>
    </citation>
    <scope>NUCLEOTIDE SEQUENCE</scope>
    <source>
        <strain evidence="1">NBC_01482</strain>
    </source>
</reference>
<name>A0ABZ1YHP0_9NOCA</name>
<dbReference type="RefSeq" id="WP_327095940.1">
    <property type="nucleotide sequence ID" value="NZ_CP109149.1"/>
</dbReference>
<evidence type="ECO:0000313" key="1">
    <source>
        <dbReference type="EMBL" id="WUV42653.1"/>
    </source>
</evidence>
<dbReference type="Pfam" id="PF01899">
    <property type="entry name" value="MNHE"/>
    <property type="match status" value="1"/>
</dbReference>
<dbReference type="Proteomes" id="UP001432062">
    <property type="component" value="Chromosome"/>
</dbReference>
<protein>
    <submittedName>
        <fullName evidence="1">Na+/H+ antiporter subunit E</fullName>
    </submittedName>
</protein>
<gene>
    <name evidence="1" type="ORF">OG563_25700</name>
</gene>
<sequence length="156" mass="16415">MSGRARIIAAGEVVGWWAALVLLWLATLTTFSLQELSAAALLAVPAACAARVGRIAVQGNWRLPDRAPQLLGALPGAVVRDSWAALSIAARGRPVGRFEEDELDAEADAQRRAGRAALITGVLSATPGSLVIDADEDLLLHVLAMPATRLRRMFGG</sequence>
<dbReference type="InterPro" id="IPR002758">
    <property type="entry name" value="Cation_antiport_E"/>
</dbReference>
<proteinExistence type="predicted"/>
<keyword evidence="2" id="KW-1185">Reference proteome</keyword>
<dbReference type="EMBL" id="CP109441">
    <property type="protein sequence ID" value="WUV42653.1"/>
    <property type="molecule type" value="Genomic_DNA"/>
</dbReference>
<accession>A0ABZ1YHP0</accession>
<evidence type="ECO:0000313" key="2">
    <source>
        <dbReference type="Proteomes" id="UP001432062"/>
    </source>
</evidence>